<evidence type="ECO:0000313" key="2">
    <source>
        <dbReference type="Proteomes" id="UP000299102"/>
    </source>
</evidence>
<organism evidence="1 2">
    <name type="scientific">Eumeta variegata</name>
    <name type="common">Bagworm moth</name>
    <name type="synonym">Eumeta japonica</name>
    <dbReference type="NCBI Taxonomy" id="151549"/>
    <lineage>
        <taxon>Eukaryota</taxon>
        <taxon>Metazoa</taxon>
        <taxon>Ecdysozoa</taxon>
        <taxon>Arthropoda</taxon>
        <taxon>Hexapoda</taxon>
        <taxon>Insecta</taxon>
        <taxon>Pterygota</taxon>
        <taxon>Neoptera</taxon>
        <taxon>Endopterygota</taxon>
        <taxon>Lepidoptera</taxon>
        <taxon>Glossata</taxon>
        <taxon>Ditrysia</taxon>
        <taxon>Tineoidea</taxon>
        <taxon>Psychidae</taxon>
        <taxon>Oiketicinae</taxon>
        <taxon>Eumeta</taxon>
    </lineage>
</organism>
<dbReference type="Proteomes" id="UP000299102">
    <property type="component" value="Unassembled WGS sequence"/>
</dbReference>
<gene>
    <name evidence="1" type="ORF">EVAR_34720_1</name>
</gene>
<dbReference type="AlphaFoldDB" id="A0A4C1XE69"/>
<protein>
    <submittedName>
        <fullName evidence="1">Uncharacterized protein</fullName>
    </submittedName>
</protein>
<dbReference type="EMBL" id="BGZK01000815">
    <property type="protein sequence ID" value="GBP61483.1"/>
    <property type="molecule type" value="Genomic_DNA"/>
</dbReference>
<sequence>MYDSLGSENIYEVVCKFSVPAYTTCGVGAQRFGPITAISLIAANIQFLRDDPHKQLCVVRCHPLTDFHQSRNKTQVDSERVVLTDVEEHASDTGKLLIELEVDEFGEPRETSDIVYVI</sequence>
<name>A0A4C1XE69_EUMVA</name>
<evidence type="ECO:0000313" key="1">
    <source>
        <dbReference type="EMBL" id="GBP61483.1"/>
    </source>
</evidence>
<reference evidence="1 2" key="1">
    <citation type="journal article" date="2019" name="Commun. Biol.">
        <title>The bagworm genome reveals a unique fibroin gene that provides high tensile strength.</title>
        <authorList>
            <person name="Kono N."/>
            <person name="Nakamura H."/>
            <person name="Ohtoshi R."/>
            <person name="Tomita M."/>
            <person name="Numata K."/>
            <person name="Arakawa K."/>
        </authorList>
    </citation>
    <scope>NUCLEOTIDE SEQUENCE [LARGE SCALE GENOMIC DNA]</scope>
</reference>
<keyword evidence="2" id="KW-1185">Reference proteome</keyword>
<accession>A0A4C1XE69</accession>
<comment type="caution">
    <text evidence="1">The sequence shown here is derived from an EMBL/GenBank/DDBJ whole genome shotgun (WGS) entry which is preliminary data.</text>
</comment>
<proteinExistence type="predicted"/>